<reference evidence="3" key="1">
    <citation type="submission" date="2018-05" db="EMBL/GenBank/DDBJ databases">
        <authorList>
            <person name="Du Z."/>
            <person name="Wang X."/>
        </authorList>
    </citation>
    <scope>NUCLEOTIDE SEQUENCE [LARGE SCALE GENOMIC DNA]</scope>
    <source>
        <strain evidence="3">CQN31</strain>
    </source>
</reference>
<sequence>MRRPAFLMIALLPVALLAACAEMRQPPEFARIPPGLGVASADPVPAMIAEAAAAFSDGGASLNGRPAEAARAIGQMELVAEAFRRNPRWAPVSAATVTELRTARTEWRQAIGIPETAAPETVAVALGQASLALRENDTQRAAAALAPAAFMPGGAPAIARLAAPGPLPQARIASALARDEVARMARMQLGGVTGALDPDAPFLNSLTGAQIPGTMR</sequence>
<evidence type="ECO:0000313" key="2">
    <source>
        <dbReference type="EMBL" id="PWS34162.1"/>
    </source>
</evidence>
<feature type="chain" id="PRO_5016422218" evidence="1">
    <location>
        <begin position="19"/>
        <end position="216"/>
    </location>
</feature>
<dbReference type="EMBL" id="QGNA01000008">
    <property type="protein sequence ID" value="PWS34162.1"/>
    <property type="molecule type" value="Genomic_DNA"/>
</dbReference>
<keyword evidence="1" id="KW-0732">Signal</keyword>
<comment type="caution">
    <text evidence="2">The sequence shown here is derived from an EMBL/GenBank/DDBJ whole genome shotgun (WGS) entry which is preliminary data.</text>
</comment>
<evidence type="ECO:0000256" key="1">
    <source>
        <dbReference type="SAM" id="SignalP"/>
    </source>
</evidence>
<keyword evidence="3" id="KW-1185">Reference proteome</keyword>
<feature type="signal peptide" evidence="1">
    <location>
        <begin position="1"/>
        <end position="18"/>
    </location>
</feature>
<dbReference type="RefSeq" id="WP_109873531.1">
    <property type="nucleotide sequence ID" value="NZ_QGNA01000008.1"/>
</dbReference>
<gene>
    <name evidence="2" type="ORF">DFH01_26400</name>
</gene>
<accession>A0A317F6J4</accession>
<dbReference type="AlphaFoldDB" id="A0A317F6J4"/>
<dbReference type="OrthoDB" id="7271844at2"/>
<dbReference type="Proteomes" id="UP000245765">
    <property type="component" value="Unassembled WGS sequence"/>
</dbReference>
<proteinExistence type="predicted"/>
<evidence type="ECO:0000313" key="3">
    <source>
        <dbReference type="Proteomes" id="UP000245765"/>
    </source>
</evidence>
<name>A0A317F6J4_9PROT</name>
<organism evidence="2 3">
    <name type="scientific">Falsiroseomonas bella</name>
    <dbReference type="NCBI Taxonomy" id="2184016"/>
    <lineage>
        <taxon>Bacteria</taxon>
        <taxon>Pseudomonadati</taxon>
        <taxon>Pseudomonadota</taxon>
        <taxon>Alphaproteobacteria</taxon>
        <taxon>Acetobacterales</taxon>
        <taxon>Roseomonadaceae</taxon>
        <taxon>Falsiroseomonas</taxon>
    </lineage>
</organism>
<dbReference type="PROSITE" id="PS51257">
    <property type="entry name" value="PROKAR_LIPOPROTEIN"/>
    <property type="match status" value="1"/>
</dbReference>
<protein>
    <submittedName>
        <fullName evidence="2">Uncharacterized protein</fullName>
    </submittedName>
</protein>